<keyword evidence="1" id="KW-0812">Transmembrane</keyword>
<feature type="transmembrane region" description="Helical" evidence="1">
    <location>
        <begin position="12"/>
        <end position="33"/>
    </location>
</feature>
<reference evidence="2" key="1">
    <citation type="submission" date="2021-01" db="EMBL/GenBank/DDBJ databases">
        <authorList>
            <consortium name="Genoscope - CEA"/>
            <person name="William W."/>
        </authorList>
    </citation>
    <scope>NUCLEOTIDE SEQUENCE</scope>
</reference>
<gene>
    <name evidence="2" type="ORF">DARMORV10_A03P30000.1</name>
</gene>
<dbReference type="EMBL" id="HG994357">
    <property type="protein sequence ID" value="CAF2125366.1"/>
    <property type="molecule type" value="Genomic_DNA"/>
</dbReference>
<dbReference type="Pfam" id="PF06364">
    <property type="entry name" value="DUF1068"/>
    <property type="match status" value="1"/>
</dbReference>
<protein>
    <submittedName>
        <fullName evidence="2">(rape) hypothetical protein</fullName>
    </submittedName>
</protein>
<dbReference type="PANTHER" id="PTHR32254:SF13">
    <property type="entry name" value="PROTEIN, PUTATIVE (DUF1068)-RELATED"/>
    <property type="match status" value="1"/>
</dbReference>
<dbReference type="PANTHER" id="PTHR32254">
    <property type="entry name" value="EXPRESSED PROTEIN"/>
    <property type="match status" value="1"/>
</dbReference>
<evidence type="ECO:0000256" key="1">
    <source>
        <dbReference type="SAM" id="Phobius"/>
    </source>
</evidence>
<name>A0A816VWH2_BRANA</name>
<keyword evidence="1" id="KW-0472">Membrane</keyword>
<proteinExistence type="predicted"/>
<evidence type="ECO:0000313" key="2">
    <source>
        <dbReference type="EMBL" id="CAF2125366.1"/>
    </source>
</evidence>
<keyword evidence="1" id="KW-1133">Transmembrane helix</keyword>
<sequence length="181" mass="20827">MIRRQKKTAKVVTGVMGLCILAYIAVPSLHWHLNETIEDSLHSSCPPCVCDCSSQPLLSIPDGNHHLICWFLFHCKDCMRREEGSEESESSFTEMVAEELKLREAQAQEDEWRADRLLLDAKKAASQYQKEADKCSMGMETCELAREKSEATLDEQRRLSYMWELRARQNGWKEVISSNDL</sequence>
<organism evidence="2">
    <name type="scientific">Brassica napus</name>
    <name type="common">Rape</name>
    <dbReference type="NCBI Taxonomy" id="3708"/>
    <lineage>
        <taxon>Eukaryota</taxon>
        <taxon>Viridiplantae</taxon>
        <taxon>Streptophyta</taxon>
        <taxon>Embryophyta</taxon>
        <taxon>Tracheophyta</taxon>
        <taxon>Spermatophyta</taxon>
        <taxon>Magnoliopsida</taxon>
        <taxon>eudicotyledons</taxon>
        <taxon>Gunneridae</taxon>
        <taxon>Pentapetalae</taxon>
        <taxon>rosids</taxon>
        <taxon>malvids</taxon>
        <taxon>Brassicales</taxon>
        <taxon>Brassicaceae</taxon>
        <taxon>Brassiceae</taxon>
        <taxon>Brassica</taxon>
    </lineage>
</organism>
<dbReference type="Proteomes" id="UP001295469">
    <property type="component" value="Chromosome A03"/>
</dbReference>
<dbReference type="InterPro" id="IPR010471">
    <property type="entry name" value="DUF1068"/>
</dbReference>
<dbReference type="AlphaFoldDB" id="A0A816VWH2"/>
<accession>A0A816VWH2</accession>